<dbReference type="EMBL" id="PYOP01000017">
    <property type="protein sequence ID" value="PSW95642.1"/>
    <property type="molecule type" value="Genomic_DNA"/>
</dbReference>
<protein>
    <submittedName>
        <fullName evidence="1">Uncharacterized protein</fullName>
    </submittedName>
</protein>
<dbReference type="Proteomes" id="UP000241190">
    <property type="component" value="Unassembled WGS sequence"/>
</dbReference>
<gene>
    <name evidence="1" type="ORF">C9J52_11850</name>
</gene>
<evidence type="ECO:0000313" key="1">
    <source>
        <dbReference type="EMBL" id="PSW95642.1"/>
    </source>
</evidence>
<accession>A0ABX5GS59</accession>
<proteinExistence type="predicted"/>
<reference evidence="1 2" key="1">
    <citation type="submission" date="2018-03" db="EMBL/GenBank/DDBJ databases">
        <title>Whole genome sequencing of Histamine producing bacteria.</title>
        <authorList>
            <person name="Butler K."/>
        </authorList>
    </citation>
    <scope>NUCLEOTIDE SEQUENCE [LARGE SCALE GENOMIC DNA]</scope>
    <source>
        <strain evidence="1 2">ATCC 51761</strain>
    </source>
</reference>
<sequence>MNVAMGIVGLIFGYYIDEMLLINCVRNAVERQSDYIAQHFAFNGNVAFFNCFLMAHYRNNQSV</sequence>
<organism evidence="1 2">
    <name type="scientific">Photobacterium iliopiscarium</name>
    <dbReference type="NCBI Taxonomy" id="56192"/>
    <lineage>
        <taxon>Bacteria</taxon>
        <taxon>Pseudomonadati</taxon>
        <taxon>Pseudomonadota</taxon>
        <taxon>Gammaproteobacteria</taxon>
        <taxon>Vibrionales</taxon>
        <taxon>Vibrionaceae</taxon>
        <taxon>Photobacterium</taxon>
    </lineage>
</organism>
<comment type="caution">
    <text evidence="1">The sequence shown here is derived from an EMBL/GenBank/DDBJ whole genome shotgun (WGS) entry which is preliminary data.</text>
</comment>
<evidence type="ECO:0000313" key="2">
    <source>
        <dbReference type="Proteomes" id="UP000241190"/>
    </source>
</evidence>
<name>A0ABX5GS59_9GAMM</name>
<keyword evidence="2" id="KW-1185">Reference proteome</keyword>